<protein>
    <submittedName>
        <fullName evidence="2">Uncharacterized protein</fullName>
    </submittedName>
</protein>
<organism evidence="2">
    <name type="scientific">Athelia psychrophila</name>
    <dbReference type="NCBI Taxonomy" id="1759441"/>
    <lineage>
        <taxon>Eukaryota</taxon>
        <taxon>Fungi</taxon>
        <taxon>Dikarya</taxon>
        <taxon>Basidiomycota</taxon>
        <taxon>Agaricomycotina</taxon>
        <taxon>Agaricomycetes</taxon>
        <taxon>Agaricomycetidae</taxon>
        <taxon>Atheliales</taxon>
        <taxon>Atheliaceae</taxon>
        <taxon>Athelia</taxon>
    </lineage>
</organism>
<feature type="region of interest" description="Disordered" evidence="1">
    <location>
        <begin position="74"/>
        <end position="101"/>
    </location>
</feature>
<proteinExistence type="predicted"/>
<dbReference type="EMBL" id="KV417625">
    <property type="protein sequence ID" value="KZP13954.1"/>
    <property type="molecule type" value="Genomic_DNA"/>
</dbReference>
<accession>A0A166CSE7</accession>
<feature type="compositionally biased region" description="Polar residues" evidence="1">
    <location>
        <begin position="91"/>
        <end position="101"/>
    </location>
</feature>
<evidence type="ECO:0000313" key="2">
    <source>
        <dbReference type="EMBL" id="KZP13954.1"/>
    </source>
</evidence>
<dbReference type="AlphaFoldDB" id="A0A166CSE7"/>
<evidence type="ECO:0000256" key="1">
    <source>
        <dbReference type="SAM" id="MobiDB-lite"/>
    </source>
</evidence>
<name>A0A166CSE7_9AGAM</name>
<gene>
    <name evidence="2" type="ORF">FIBSPDRAFT_897017</name>
</gene>
<reference evidence="2" key="1">
    <citation type="journal article" date="2016" name="Mol. Biol. Evol.">
        <title>Comparative Genomics of Early-Diverging Mushroom-Forming Fungi Provides Insights into the Origins of Lignocellulose Decay Capabilities.</title>
        <authorList>
            <person name="Nagy L.G."/>
            <person name="Riley R."/>
            <person name="Tritt A."/>
            <person name="Adam C."/>
            <person name="Daum C."/>
            <person name="Floudas D."/>
            <person name="Sun H."/>
            <person name="Yadav J.S."/>
            <person name="Pangilinan J."/>
            <person name="Larsson K.H."/>
            <person name="Matsuura K."/>
            <person name="Barry K."/>
            <person name="Labutti K."/>
            <person name="Kuo R."/>
            <person name="Ohm R.A."/>
            <person name="Bhattacharya S.S."/>
            <person name="Shirouzu T."/>
            <person name="Yoshinaga Y."/>
            <person name="Martin F.M."/>
            <person name="Grigoriev I.V."/>
            <person name="Hibbett D.S."/>
        </authorList>
    </citation>
    <scope>NUCLEOTIDE SEQUENCE [LARGE SCALE GENOMIC DNA]</scope>
    <source>
        <strain evidence="2">CBS 109695</strain>
    </source>
</reference>
<sequence>MHMNLAHGRVHDDGVDKAKPGGLCWVVHWNDDELRVVKRAALQIEELSVPRSTPISPHTAHSRKPFTLSATAQTTTSTVSGEGGFEVCATSKPQAGRQSNE</sequence>